<reference evidence="1" key="1">
    <citation type="journal article" date="2004" name="Nature">
        <title>Hox cluster disintegration with persistent anteroposterior order of expression in Oikopleura dioica.</title>
        <authorList>
            <person name="Seo H.C."/>
            <person name="Edvardsen R.B."/>
            <person name="Maeland A.D."/>
            <person name="Bjordal M."/>
            <person name="Jensen M.F."/>
            <person name="Hansen A."/>
            <person name="Flaat M."/>
            <person name="Weissenbach J."/>
            <person name="Lehrach H."/>
            <person name="Wincker P."/>
            <person name="Reinhardt R."/>
            <person name="Chourrout D."/>
        </authorList>
    </citation>
    <scope>NUCLEOTIDE SEQUENCE</scope>
</reference>
<gene>
    <name evidence="1" type="ORF">008-23</name>
</gene>
<protein>
    <submittedName>
        <fullName evidence="1">Uncharacterized protein</fullName>
    </submittedName>
</protein>
<accession>Q66S33</accession>
<organism evidence="1">
    <name type="scientific">Oikopleura dioica</name>
    <name type="common">Tunicate</name>
    <dbReference type="NCBI Taxonomy" id="34765"/>
    <lineage>
        <taxon>Eukaryota</taxon>
        <taxon>Metazoa</taxon>
        <taxon>Chordata</taxon>
        <taxon>Tunicata</taxon>
        <taxon>Appendicularia</taxon>
        <taxon>Copelata</taxon>
        <taxon>Oikopleuridae</taxon>
        <taxon>Oikopleura</taxon>
    </lineage>
</organism>
<proteinExistence type="predicted"/>
<name>Q66S33_OIKDI</name>
<dbReference type="AlphaFoldDB" id="Q66S33"/>
<sequence length="392" mass="45589">MDRPDRKIIKKHYPRENLDERLSFTFEADPNLCLVKNKIQIFFTIEVDEKYVPENGFAAKQFSCIDVELNSMLVSTTKTRGQYYMNDWLLKKINFTRDYLYSMFRIEGYFDDYNYEDLADDDKIKIAKTRRSGCLLKDKKYIYQLCMIPTDAFLLDNKPLPPNLEMKLTLNRQNKKFSCINTGEADLFPAPFVLKDCYANVEYISSSNLRQYLDPKRPISYKYDELKMITRVLPRGERRLRIENLAGGNTPEYLFVGLIETGLLGGDDKKESINFLQHGAIQFDLLLNGSSCNGYPMAIQSQYPLKPYLKYQDVLGNILNTKSPMVDSIFDFKKALLYAHEFQGDIEDENGWISVAIDFKEPVDSNLSIVLWTVDMVRIAIDEYGQIEKMLL</sequence>
<reference evidence="1" key="2">
    <citation type="journal article" date="2005" name="Curr. Biol.">
        <title>Remodelling of the homeobox gene complement in the tunicate Oikopleura dioica.</title>
        <authorList>
            <person name="Edvardsen R.B."/>
            <person name="Seo H.C."/>
            <person name="Jensen M.F."/>
            <person name="Mialon A."/>
            <person name="Mikhaleva J."/>
            <person name="Bjordal M."/>
            <person name="Cartry J."/>
            <person name="Reinhardt R."/>
            <person name="Weissenbach J."/>
            <person name="Wincker P."/>
            <person name="Chourrout D."/>
        </authorList>
    </citation>
    <scope>NUCLEOTIDE SEQUENCE</scope>
</reference>
<dbReference type="EMBL" id="AY613856">
    <property type="protein sequence ID" value="AAT47864.1"/>
    <property type="molecule type" value="Genomic_DNA"/>
</dbReference>
<evidence type="ECO:0000313" key="1">
    <source>
        <dbReference type="EMBL" id="AAT47864.1"/>
    </source>
</evidence>